<dbReference type="HAMAP" id="MF_01201">
    <property type="entry name" value="Ala_racemase"/>
    <property type="match status" value="1"/>
</dbReference>
<feature type="binding site" evidence="5 7">
    <location>
        <position position="134"/>
    </location>
    <ligand>
        <name>substrate</name>
    </ligand>
</feature>
<evidence type="ECO:0000256" key="6">
    <source>
        <dbReference type="PIRSR" id="PIRSR600821-50"/>
    </source>
</evidence>
<gene>
    <name evidence="9" type="ORF">SAMN02745152_00273</name>
</gene>
<evidence type="ECO:0000256" key="7">
    <source>
        <dbReference type="PIRSR" id="PIRSR600821-52"/>
    </source>
</evidence>
<dbReference type="Gene3D" id="3.20.20.10">
    <property type="entry name" value="Alanine racemase"/>
    <property type="match status" value="1"/>
</dbReference>
<dbReference type="PRINTS" id="PR00992">
    <property type="entry name" value="ALARACEMASE"/>
</dbReference>
<dbReference type="RefSeq" id="WP_078930031.1">
    <property type="nucleotide sequence ID" value="NZ_FUXC01000001.1"/>
</dbReference>
<comment type="catalytic activity">
    <reaction evidence="1 5">
        <text>L-alanine = D-alanine</text>
        <dbReference type="Rhea" id="RHEA:20249"/>
        <dbReference type="ChEBI" id="CHEBI:57416"/>
        <dbReference type="ChEBI" id="CHEBI:57972"/>
        <dbReference type="EC" id="5.1.1.1"/>
    </reaction>
</comment>
<feature type="active site" description="Proton acceptor; specific for L-alanine" evidence="5">
    <location>
        <position position="273"/>
    </location>
</feature>
<dbReference type="Pfam" id="PF01168">
    <property type="entry name" value="Ala_racemase_N"/>
    <property type="match status" value="1"/>
</dbReference>
<evidence type="ECO:0000256" key="5">
    <source>
        <dbReference type="HAMAP-Rule" id="MF_01201"/>
    </source>
</evidence>
<comment type="function">
    <text evidence="5">Catalyzes the interconversion of L-alanine and D-alanine. May also act on other amino acids.</text>
</comment>
<dbReference type="InterPro" id="IPR000821">
    <property type="entry name" value="Ala_racemase"/>
</dbReference>
<dbReference type="InterPro" id="IPR009006">
    <property type="entry name" value="Ala_racemase/Decarboxylase_C"/>
</dbReference>
<comment type="cofactor">
    <cofactor evidence="2 5 6">
        <name>pyridoxal 5'-phosphate</name>
        <dbReference type="ChEBI" id="CHEBI:597326"/>
    </cofactor>
</comment>
<evidence type="ECO:0000259" key="8">
    <source>
        <dbReference type="SMART" id="SM01005"/>
    </source>
</evidence>
<accession>A0A1T4KQX1</accession>
<dbReference type="GO" id="GO:0005829">
    <property type="term" value="C:cytosol"/>
    <property type="evidence" value="ECO:0007669"/>
    <property type="project" value="TreeGrafter"/>
</dbReference>
<dbReference type="CDD" id="cd00430">
    <property type="entry name" value="PLPDE_III_AR"/>
    <property type="match status" value="1"/>
</dbReference>
<dbReference type="Gene3D" id="2.40.37.10">
    <property type="entry name" value="Lyase, Ornithine Decarboxylase, Chain A, domain 1"/>
    <property type="match status" value="1"/>
</dbReference>
<evidence type="ECO:0000256" key="2">
    <source>
        <dbReference type="ARBA" id="ARBA00001933"/>
    </source>
</evidence>
<dbReference type="GeneID" id="303366550"/>
<keyword evidence="10" id="KW-1185">Reference proteome</keyword>
<protein>
    <recommendedName>
        <fullName evidence="5">Alanine racemase</fullName>
        <ecNumber evidence="5">5.1.1.1</ecNumber>
    </recommendedName>
</protein>
<keyword evidence="4 5" id="KW-0413">Isomerase</keyword>
<reference evidence="9 10" key="1">
    <citation type="submission" date="2017-02" db="EMBL/GenBank/DDBJ databases">
        <authorList>
            <person name="Peterson S.W."/>
        </authorList>
    </citation>
    <scope>NUCLEOTIDE SEQUENCE [LARGE SCALE GENOMIC DNA]</scope>
    <source>
        <strain evidence="9 10">ATCC BAA-909</strain>
    </source>
</reference>
<dbReference type="EMBL" id="FUXC01000001">
    <property type="protein sequence ID" value="SJZ44816.1"/>
    <property type="molecule type" value="Genomic_DNA"/>
</dbReference>
<dbReference type="GO" id="GO:0030632">
    <property type="term" value="P:D-alanine biosynthetic process"/>
    <property type="evidence" value="ECO:0007669"/>
    <property type="project" value="UniProtKB-UniRule"/>
</dbReference>
<dbReference type="InterPro" id="IPR029066">
    <property type="entry name" value="PLP-binding_barrel"/>
</dbReference>
<dbReference type="GO" id="GO:0030170">
    <property type="term" value="F:pyridoxal phosphate binding"/>
    <property type="evidence" value="ECO:0007669"/>
    <property type="project" value="UniProtKB-UniRule"/>
</dbReference>
<dbReference type="UniPathway" id="UPA00042">
    <property type="reaction ID" value="UER00497"/>
</dbReference>
<feature type="modified residue" description="N6-(pyridoxal phosphate)lysine" evidence="5 6">
    <location>
        <position position="35"/>
    </location>
</feature>
<evidence type="ECO:0000256" key="3">
    <source>
        <dbReference type="ARBA" id="ARBA00022898"/>
    </source>
</evidence>
<dbReference type="Pfam" id="PF00842">
    <property type="entry name" value="Ala_racemase_C"/>
    <property type="match status" value="1"/>
</dbReference>
<dbReference type="AlphaFoldDB" id="A0A1T4KQX1"/>
<evidence type="ECO:0000313" key="9">
    <source>
        <dbReference type="EMBL" id="SJZ44816.1"/>
    </source>
</evidence>
<dbReference type="OrthoDB" id="9813814at2"/>
<dbReference type="GO" id="GO:0009252">
    <property type="term" value="P:peptidoglycan biosynthetic process"/>
    <property type="evidence" value="ECO:0007669"/>
    <property type="project" value="TreeGrafter"/>
</dbReference>
<sequence length="389" mass="43256">MRPTFARIHLENLKYNLEYIRSKINKNSKMCVAVKADAYGHGAVECAKTAVECGADFLAVATVDEGIELRLAGIKVGILVLSLCQKEEMEEVVKNELTPLVFDEEYIGFVAEAAKKYKKNGFSVHLAVDTGMGRIGCLAKDAGMVAKKIAETGVLKMGGICTHFSVADSTQAENFEYTEKQFKLFLEAVENVKKEGIDPGIRHCSNSALTLTHPEMHLDMCRPGIIAYGYYPGQVDKKYFEKLGEKTFLKPVMELVTKVVAIREFEKDRSVSYGRRWTSSKKTKIGVLPIGYADGLFRRFNEDDKRLYVAVDGKNYPVCGRICMDQCMIELGEDSNVERYCEAVIFGPEESGALQSAQEIADMTGTISYEITCGVSKRVPRIFVTSATR</sequence>
<dbReference type="GO" id="GO:0008784">
    <property type="term" value="F:alanine racemase activity"/>
    <property type="evidence" value="ECO:0007669"/>
    <property type="project" value="UniProtKB-UniRule"/>
</dbReference>
<dbReference type="InterPro" id="IPR020622">
    <property type="entry name" value="Ala_racemase_pyridoxalP-BS"/>
</dbReference>
<name>A0A1T4KQX1_9SPIR</name>
<dbReference type="SUPFAM" id="SSF50621">
    <property type="entry name" value="Alanine racemase C-terminal domain-like"/>
    <property type="match status" value="1"/>
</dbReference>
<evidence type="ECO:0000256" key="4">
    <source>
        <dbReference type="ARBA" id="ARBA00023235"/>
    </source>
</evidence>
<dbReference type="EC" id="5.1.1.1" evidence="5"/>
<feature type="active site" description="Proton acceptor; specific for D-alanine" evidence="5">
    <location>
        <position position="35"/>
    </location>
</feature>
<dbReference type="FunFam" id="3.20.20.10:FF:000002">
    <property type="entry name" value="Alanine racemase"/>
    <property type="match status" value="1"/>
</dbReference>
<comment type="similarity">
    <text evidence="5">Belongs to the alanine racemase family.</text>
</comment>
<feature type="binding site" evidence="5 7">
    <location>
        <position position="324"/>
    </location>
    <ligand>
        <name>substrate</name>
    </ligand>
</feature>
<proteinExistence type="inferred from homology"/>
<keyword evidence="3 5" id="KW-0663">Pyridoxal phosphate</keyword>
<comment type="pathway">
    <text evidence="5">Amino-acid biosynthesis; D-alanine biosynthesis; D-alanine from L-alanine: step 1/1.</text>
</comment>
<dbReference type="STRING" id="225004.SAMN02745152_00273"/>
<organism evidence="9 10">
    <name type="scientific">Treponema berlinense</name>
    <dbReference type="NCBI Taxonomy" id="225004"/>
    <lineage>
        <taxon>Bacteria</taxon>
        <taxon>Pseudomonadati</taxon>
        <taxon>Spirochaetota</taxon>
        <taxon>Spirochaetia</taxon>
        <taxon>Spirochaetales</taxon>
        <taxon>Treponemataceae</taxon>
        <taxon>Treponema</taxon>
    </lineage>
</organism>
<dbReference type="Proteomes" id="UP000190395">
    <property type="component" value="Unassembled WGS sequence"/>
</dbReference>
<dbReference type="PROSITE" id="PS00395">
    <property type="entry name" value="ALANINE_RACEMASE"/>
    <property type="match status" value="1"/>
</dbReference>
<dbReference type="InterPro" id="IPR011079">
    <property type="entry name" value="Ala_racemase_C"/>
</dbReference>
<dbReference type="PANTHER" id="PTHR30511:SF0">
    <property type="entry name" value="ALANINE RACEMASE, CATABOLIC-RELATED"/>
    <property type="match status" value="1"/>
</dbReference>
<dbReference type="PANTHER" id="PTHR30511">
    <property type="entry name" value="ALANINE RACEMASE"/>
    <property type="match status" value="1"/>
</dbReference>
<dbReference type="SUPFAM" id="SSF51419">
    <property type="entry name" value="PLP-binding barrel"/>
    <property type="match status" value="1"/>
</dbReference>
<dbReference type="InterPro" id="IPR001608">
    <property type="entry name" value="Ala_racemase_N"/>
</dbReference>
<dbReference type="NCBIfam" id="TIGR00492">
    <property type="entry name" value="alr"/>
    <property type="match status" value="1"/>
</dbReference>
<feature type="domain" description="Alanine racemase C-terminal" evidence="8">
    <location>
        <begin position="252"/>
        <end position="384"/>
    </location>
</feature>
<dbReference type="SMART" id="SM01005">
    <property type="entry name" value="Ala_racemase_C"/>
    <property type="match status" value="1"/>
</dbReference>
<evidence type="ECO:0000313" key="10">
    <source>
        <dbReference type="Proteomes" id="UP000190395"/>
    </source>
</evidence>
<evidence type="ECO:0000256" key="1">
    <source>
        <dbReference type="ARBA" id="ARBA00000316"/>
    </source>
</evidence>